<dbReference type="PANTHER" id="PTHR12526">
    <property type="entry name" value="GLYCOSYLTRANSFERASE"/>
    <property type="match status" value="1"/>
</dbReference>
<reference evidence="6" key="1">
    <citation type="journal article" date="2019" name="Int. J. Syst. Evol. Microbiol.">
        <title>The Global Catalogue of Microorganisms (GCM) 10K type strain sequencing project: providing services to taxonomists for standard genome sequencing and annotation.</title>
        <authorList>
            <consortium name="The Broad Institute Genomics Platform"/>
            <consortium name="The Broad Institute Genome Sequencing Center for Infectious Disease"/>
            <person name="Wu L."/>
            <person name="Ma J."/>
        </authorList>
    </citation>
    <scope>NUCLEOTIDE SEQUENCE [LARGE SCALE GENOMIC DNA]</scope>
    <source>
        <strain evidence="6">KCTC 42441</strain>
    </source>
</reference>
<comment type="caution">
    <text evidence="5">The sequence shown here is derived from an EMBL/GenBank/DDBJ whole genome shotgun (WGS) entry which is preliminary data.</text>
</comment>
<protein>
    <submittedName>
        <fullName evidence="5">Glycosyltransferase family 4 protein</fullName>
        <ecNumber evidence="5">2.4.-.-</ecNumber>
    </submittedName>
</protein>
<dbReference type="RefSeq" id="WP_386743612.1">
    <property type="nucleotide sequence ID" value="NZ_JBHRYA010000007.1"/>
</dbReference>
<sequence length="336" mass="36643">MRIAHLLLTRRFAGSERHALELANAQAAAGHHVTLILRKAGARDRADAIAHRASADVHVEVVGDLLPVWQARRLLRRLRPDVAHAHLSGGCRALRGWQTPARRIATLHIRYKPRQHEGLDGLIAIAPWQLEAMPASMRARTVQIDNWTLPQAPSPGARARIRDAHGIAPTDFVFGALGRCEPGKGLDVLVEAWKRARLPADARLVIVGQGSTWKSLRAAAPADVVMPGFADAPRDWLEAFDVFVSAARSEPFGLVLLEAMDARLPILASASQGARHLAGQIGSALLPVADADALAEALRAAHAARPPRRDYPMDRFRIEDKLAQVEAFYRGEATSR</sequence>
<keyword evidence="3 5" id="KW-0808">Transferase</keyword>
<evidence type="ECO:0000259" key="4">
    <source>
        <dbReference type="Pfam" id="PF13439"/>
    </source>
</evidence>
<comment type="similarity">
    <text evidence="1">Belongs to the glycosyltransferase group 1 family. Glycosyltransferase 4 subfamily.</text>
</comment>
<proteinExistence type="inferred from homology"/>
<dbReference type="EMBL" id="JBHRYA010000007">
    <property type="protein sequence ID" value="MFC3716452.1"/>
    <property type="molecule type" value="Genomic_DNA"/>
</dbReference>
<evidence type="ECO:0000313" key="5">
    <source>
        <dbReference type="EMBL" id="MFC3716452.1"/>
    </source>
</evidence>
<dbReference type="Gene3D" id="3.40.50.2000">
    <property type="entry name" value="Glycogen Phosphorylase B"/>
    <property type="match status" value="2"/>
</dbReference>
<dbReference type="CDD" id="cd03801">
    <property type="entry name" value="GT4_PimA-like"/>
    <property type="match status" value="1"/>
</dbReference>
<evidence type="ECO:0000313" key="6">
    <source>
        <dbReference type="Proteomes" id="UP001595705"/>
    </source>
</evidence>
<dbReference type="PANTHER" id="PTHR12526:SF640">
    <property type="entry name" value="COLANIC ACID BIOSYNTHESIS GLYCOSYLTRANSFERASE WCAL-RELATED"/>
    <property type="match status" value="1"/>
</dbReference>
<dbReference type="Proteomes" id="UP001595705">
    <property type="component" value="Unassembled WGS sequence"/>
</dbReference>
<keyword evidence="2 5" id="KW-0328">Glycosyltransferase</keyword>
<dbReference type="EC" id="2.4.-.-" evidence="5"/>
<name>A0ABV7XN76_9GAMM</name>
<evidence type="ECO:0000256" key="1">
    <source>
        <dbReference type="ARBA" id="ARBA00009481"/>
    </source>
</evidence>
<feature type="domain" description="Glycosyltransferase subfamily 4-like N-terminal" evidence="4">
    <location>
        <begin position="14"/>
        <end position="170"/>
    </location>
</feature>
<dbReference type="InterPro" id="IPR028098">
    <property type="entry name" value="Glyco_trans_4-like_N"/>
</dbReference>
<dbReference type="Pfam" id="PF13692">
    <property type="entry name" value="Glyco_trans_1_4"/>
    <property type="match status" value="1"/>
</dbReference>
<dbReference type="SUPFAM" id="SSF53756">
    <property type="entry name" value="UDP-Glycosyltransferase/glycogen phosphorylase"/>
    <property type="match status" value="1"/>
</dbReference>
<accession>A0ABV7XN76</accession>
<evidence type="ECO:0000256" key="2">
    <source>
        <dbReference type="ARBA" id="ARBA00022676"/>
    </source>
</evidence>
<keyword evidence="6" id="KW-1185">Reference proteome</keyword>
<gene>
    <name evidence="5" type="ORF">ACFONC_09825</name>
</gene>
<dbReference type="Pfam" id="PF13439">
    <property type="entry name" value="Glyco_transf_4"/>
    <property type="match status" value="1"/>
</dbReference>
<organism evidence="5 6">
    <name type="scientific">Luteimonas soli</name>
    <dbReference type="NCBI Taxonomy" id="1648966"/>
    <lineage>
        <taxon>Bacteria</taxon>
        <taxon>Pseudomonadati</taxon>
        <taxon>Pseudomonadota</taxon>
        <taxon>Gammaproteobacteria</taxon>
        <taxon>Lysobacterales</taxon>
        <taxon>Lysobacteraceae</taxon>
        <taxon>Luteimonas</taxon>
    </lineage>
</organism>
<evidence type="ECO:0000256" key="3">
    <source>
        <dbReference type="ARBA" id="ARBA00022679"/>
    </source>
</evidence>
<dbReference type="GO" id="GO:0016757">
    <property type="term" value="F:glycosyltransferase activity"/>
    <property type="evidence" value="ECO:0007669"/>
    <property type="project" value="UniProtKB-KW"/>
</dbReference>